<feature type="transmembrane region" description="Helical" evidence="8">
    <location>
        <begin position="6"/>
        <end position="26"/>
    </location>
</feature>
<keyword evidence="5 6" id="KW-0408">Iron</keyword>
<dbReference type="InterPro" id="IPR036396">
    <property type="entry name" value="Cyt_P450_sf"/>
</dbReference>
<accession>A0AAD4PXA3</accession>
<dbReference type="InterPro" id="IPR001128">
    <property type="entry name" value="Cyt_P450"/>
</dbReference>
<comment type="similarity">
    <text evidence="2 7">Belongs to the cytochrome P450 family.</text>
</comment>
<evidence type="ECO:0000256" key="8">
    <source>
        <dbReference type="SAM" id="Phobius"/>
    </source>
</evidence>
<dbReference type="GeneID" id="70242071"/>
<dbReference type="GO" id="GO:0020037">
    <property type="term" value="F:heme binding"/>
    <property type="evidence" value="ECO:0007669"/>
    <property type="project" value="InterPro"/>
</dbReference>
<comment type="cofactor">
    <cofactor evidence="1 6">
        <name>heme</name>
        <dbReference type="ChEBI" id="CHEBI:30413"/>
    </cofactor>
</comment>
<evidence type="ECO:0000256" key="6">
    <source>
        <dbReference type="PIRSR" id="PIRSR602401-1"/>
    </source>
</evidence>
<dbReference type="RefSeq" id="XP_046069145.1">
    <property type="nucleotide sequence ID" value="XM_046211784.1"/>
</dbReference>
<evidence type="ECO:0000256" key="2">
    <source>
        <dbReference type="ARBA" id="ARBA00010617"/>
    </source>
</evidence>
<reference evidence="9" key="1">
    <citation type="submission" date="2021-12" db="EMBL/GenBank/DDBJ databases">
        <title>Convergent genome expansion in fungi linked to evolution of root-endophyte symbiosis.</title>
        <authorList>
            <consortium name="DOE Joint Genome Institute"/>
            <person name="Ke Y.-H."/>
            <person name="Bonito G."/>
            <person name="Liao H.-L."/>
            <person name="Looney B."/>
            <person name="Rojas-Flechas A."/>
            <person name="Nash J."/>
            <person name="Hameed K."/>
            <person name="Schadt C."/>
            <person name="Martin F."/>
            <person name="Crous P.W."/>
            <person name="Miettinen O."/>
            <person name="Magnuson J.K."/>
            <person name="Labbe J."/>
            <person name="Jacobson D."/>
            <person name="Doktycz M.J."/>
            <person name="Veneault-Fourrey C."/>
            <person name="Kuo A."/>
            <person name="Mondo S."/>
            <person name="Calhoun S."/>
            <person name="Riley R."/>
            <person name="Ohm R."/>
            <person name="LaButti K."/>
            <person name="Andreopoulos B."/>
            <person name="Pangilinan J."/>
            <person name="Nolan M."/>
            <person name="Tritt A."/>
            <person name="Clum A."/>
            <person name="Lipzen A."/>
            <person name="Daum C."/>
            <person name="Barry K."/>
            <person name="Grigoriev I.V."/>
            <person name="Vilgalys R."/>
        </authorList>
    </citation>
    <scope>NUCLEOTIDE SEQUENCE</scope>
    <source>
        <strain evidence="9">PMI_201</strain>
    </source>
</reference>
<dbReference type="InterPro" id="IPR002401">
    <property type="entry name" value="Cyt_P450_E_grp-I"/>
</dbReference>
<dbReference type="Gene3D" id="1.10.630.10">
    <property type="entry name" value="Cytochrome P450"/>
    <property type="match status" value="1"/>
</dbReference>
<evidence type="ECO:0000313" key="10">
    <source>
        <dbReference type="Proteomes" id="UP001201262"/>
    </source>
</evidence>
<dbReference type="InterPro" id="IPR017972">
    <property type="entry name" value="Cyt_P450_CS"/>
</dbReference>
<evidence type="ECO:0000256" key="5">
    <source>
        <dbReference type="ARBA" id="ARBA00023004"/>
    </source>
</evidence>
<protein>
    <submittedName>
        <fullName evidence="9">Cytochrome P450</fullName>
    </submittedName>
</protein>
<sequence length="533" mass="60827">MDFKSLWIPLFIILVLYKFILYPTLFSPLRRLPNAHYTSPFSNLWIKWQRFQGRENKATHAAHVKLGPIVRVGSTEISVNSPELVKQVYCEVLEKDEWYARAFENYGYVLPNMFSMTKKESHAMRKRVLAGLYSKTTLHASPEIRDICRVVVMERLLPIFEKAAQMQRPVDVLEVSVSFSMDFICSYLFGICNGPNFLQDVETRRKWLASHAKTKRYGFWTLEFPNLTALLAKFGIHLVPNVALTAALEVRELCLQLLRNVDSSSSAKTLLLPPKGPGDTPVVYQRLSQSLCASVQEEIYRELPPTRSHLAVASELMDHIKAGTETSGWTLVYLLYEMSRHREIQHLLREELSLLLEPGTSLCFSRESKTPQAAEILPSPRTLDTSPLLQAVILETLRCYPAVAGPQPRVNHNTSFALARHIHLPAGTRVSAQAYSLHRNSEVFPDPESWKPRRWLEATPSQHEEMMRWFWPFGSGSRMCIGNHFAILELKLAVAAIYYNYITEIIDDDGIEPIDGYSHGPTGNKLILQFKRA</sequence>
<organism evidence="9 10">
    <name type="scientific">Talaromyces proteolyticus</name>
    <dbReference type="NCBI Taxonomy" id="1131652"/>
    <lineage>
        <taxon>Eukaryota</taxon>
        <taxon>Fungi</taxon>
        <taxon>Dikarya</taxon>
        <taxon>Ascomycota</taxon>
        <taxon>Pezizomycotina</taxon>
        <taxon>Eurotiomycetes</taxon>
        <taxon>Eurotiomycetidae</taxon>
        <taxon>Eurotiales</taxon>
        <taxon>Trichocomaceae</taxon>
        <taxon>Talaromyces</taxon>
        <taxon>Talaromyces sect. Bacilispori</taxon>
    </lineage>
</organism>
<dbReference type="GO" id="GO:0005506">
    <property type="term" value="F:iron ion binding"/>
    <property type="evidence" value="ECO:0007669"/>
    <property type="project" value="InterPro"/>
</dbReference>
<proteinExistence type="inferred from homology"/>
<evidence type="ECO:0000256" key="7">
    <source>
        <dbReference type="RuleBase" id="RU000461"/>
    </source>
</evidence>
<dbReference type="PANTHER" id="PTHR24305">
    <property type="entry name" value="CYTOCHROME P450"/>
    <property type="match status" value="1"/>
</dbReference>
<keyword evidence="8" id="KW-0472">Membrane</keyword>
<dbReference type="InterPro" id="IPR050121">
    <property type="entry name" value="Cytochrome_P450_monoxygenase"/>
</dbReference>
<dbReference type="Pfam" id="PF00067">
    <property type="entry name" value="p450"/>
    <property type="match status" value="1"/>
</dbReference>
<dbReference type="PROSITE" id="PS00086">
    <property type="entry name" value="CYTOCHROME_P450"/>
    <property type="match status" value="1"/>
</dbReference>
<dbReference type="SUPFAM" id="SSF48264">
    <property type="entry name" value="Cytochrome P450"/>
    <property type="match status" value="1"/>
</dbReference>
<keyword evidence="7" id="KW-0503">Monooxygenase</keyword>
<dbReference type="PRINTS" id="PR00385">
    <property type="entry name" value="P450"/>
</dbReference>
<evidence type="ECO:0000256" key="1">
    <source>
        <dbReference type="ARBA" id="ARBA00001971"/>
    </source>
</evidence>
<keyword evidence="10" id="KW-1185">Reference proteome</keyword>
<gene>
    <name evidence="9" type="ORF">BGW36DRAFT_302437</name>
</gene>
<keyword evidence="4 7" id="KW-0560">Oxidoreductase</keyword>
<evidence type="ECO:0000313" key="9">
    <source>
        <dbReference type="EMBL" id="KAH8693272.1"/>
    </source>
</evidence>
<dbReference type="PANTHER" id="PTHR24305:SF166">
    <property type="entry name" value="CYTOCHROME P450 12A4, MITOCHONDRIAL-RELATED"/>
    <property type="match status" value="1"/>
</dbReference>
<evidence type="ECO:0000256" key="3">
    <source>
        <dbReference type="ARBA" id="ARBA00022723"/>
    </source>
</evidence>
<dbReference type="GO" id="GO:0004497">
    <property type="term" value="F:monooxygenase activity"/>
    <property type="evidence" value="ECO:0007669"/>
    <property type="project" value="UniProtKB-KW"/>
</dbReference>
<dbReference type="AlphaFoldDB" id="A0AAD4PXA3"/>
<name>A0AAD4PXA3_9EURO</name>
<dbReference type="GO" id="GO:0016705">
    <property type="term" value="F:oxidoreductase activity, acting on paired donors, with incorporation or reduction of molecular oxygen"/>
    <property type="evidence" value="ECO:0007669"/>
    <property type="project" value="InterPro"/>
</dbReference>
<keyword evidence="3 6" id="KW-0479">Metal-binding</keyword>
<comment type="caution">
    <text evidence="9">The sequence shown here is derived from an EMBL/GenBank/DDBJ whole genome shotgun (WGS) entry which is preliminary data.</text>
</comment>
<keyword evidence="8" id="KW-0812">Transmembrane</keyword>
<evidence type="ECO:0000256" key="4">
    <source>
        <dbReference type="ARBA" id="ARBA00023002"/>
    </source>
</evidence>
<dbReference type="PRINTS" id="PR00463">
    <property type="entry name" value="EP450I"/>
</dbReference>
<keyword evidence="6 7" id="KW-0349">Heme</keyword>
<feature type="binding site" description="axial binding residue" evidence="6">
    <location>
        <position position="480"/>
    </location>
    <ligand>
        <name>heme</name>
        <dbReference type="ChEBI" id="CHEBI:30413"/>
    </ligand>
    <ligandPart>
        <name>Fe</name>
        <dbReference type="ChEBI" id="CHEBI:18248"/>
    </ligandPart>
</feature>
<keyword evidence="8" id="KW-1133">Transmembrane helix</keyword>
<dbReference type="EMBL" id="JAJTJA010000010">
    <property type="protein sequence ID" value="KAH8693272.1"/>
    <property type="molecule type" value="Genomic_DNA"/>
</dbReference>
<dbReference type="Proteomes" id="UP001201262">
    <property type="component" value="Unassembled WGS sequence"/>
</dbReference>